<proteinExistence type="predicted"/>
<gene>
    <name evidence="1" type="ORF">GOP47_0002139</name>
</gene>
<comment type="caution">
    <text evidence="1">The sequence shown here is derived from an EMBL/GenBank/DDBJ whole genome shotgun (WGS) entry which is preliminary data.</text>
</comment>
<evidence type="ECO:0000313" key="1">
    <source>
        <dbReference type="EMBL" id="KAI5082396.1"/>
    </source>
</evidence>
<evidence type="ECO:0000313" key="2">
    <source>
        <dbReference type="Proteomes" id="UP000886520"/>
    </source>
</evidence>
<sequence length="65" mass="7648">MYSFSAANGRMQDFLLHRPRDDVAVVDMDVHAPGSNPTWQHRARRRLTLPTRAWRHADFDMLSRL</sequence>
<organism evidence="1 2">
    <name type="scientific">Adiantum capillus-veneris</name>
    <name type="common">Maidenhair fern</name>
    <dbReference type="NCBI Taxonomy" id="13818"/>
    <lineage>
        <taxon>Eukaryota</taxon>
        <taxon>Viridiplantae</taxon>
        <taxon>Streptophyta</taxon>
        <taxon>Embryophyta</taxon>
        <taxon>Tracheophyta</taxon>
        <taxon>Polypodiopsida</taxon>
        <taxon>Polypodiidae</taxon>
        <taxon>Polypodiales</taxon>
        <taxon>Pteridineae</taxon>
        <taxon>Pteridaceae</taxon>
        <taxon>Vittarioideae</taxon>
        <taxon>Adiantum</taxon>
    </lineage>
</organism>
<reference evidence="1" key="1">
    <citation type="submission" date="2021-01" db="EMBL/GenBank/DDBJ databases">
        <title>Adiantum capillus-veneris genome.</title>
        <authorList>
            <person name="Fang Y."/>
            <person name="Liao Q."/>
        </authorList>
    </citation>
    <scope>NUCLEOTIDE SEQUENCE</scope>
    <source>
        <strain evidence="1">H3</strain>
        <tissue evidence="1">Leaf</tissue>
    </source>
</reference>
<accession>A0A9D4V9K9</accession>
<dbReference type="EMBL" id="JABFUD020000003">
    <property type="protein sequence ID" value="KAI5082396.1"/>
    <property type="molecule type" value="Genomic_DNA"/>
</dbReference>
<keyword evidence="2" id="KW-1185">Reference proteome</keyword>
<dbReference type="AlphaFoldDB" id="A0A9D4V9K9"/>
<protein>
    <submittedName>
        <fullName evidence="1">Uncharacterized protein</fullName>
    </submittedName>
</protein>
<name>A0A9D4V9K9_ADICA</name>
<dbReference type="Proteomes" id="UP000886520">
    <property type="component" value="Chromosome 2"/>
</dbReference>